<accession>A0A8C3MVI9</accession>
<reference evidence="1" key="2">
    <citation type="submission" date="2025-08" db="UniProtKB">
        <authorList>
            <consortium name="Ensembl"/>
        </authorList>
    </citation>
    <scope>IDENTIFICATION</scope>
</reference>
<dbReference type="Proteomes" id="UP000694382">
    <property type="component" value="Chromosome 23"/>
</dbReference>
<evidence type="ECO:0000313" key="2">
    <source>
        <dbReference type="Proteomes" id="UP000694382"/>
    </source>
</evidence>
<keyword evidence="2" id="KW-1185">Reference proteome</keyword>
<accession>A0A8U8C680</accession>
<organism evidence="1 2">
    <name type="scientific">Geospiza parvula</name>
    <name type="common">Small tree-finch</name>
    <name type="synonym">Camarhynchus parvulus</name>
    <dbReference type="NCBI Taxonomy" id="87175"/>
    <lineage>
        <taxon>Eukaryota</taxon>
        <taxon>Metazoa</taxon>
        <taxon>Chordata</taxon>
        <taxon>Craniata</taxon>
        <taxon>Vertebrata</taxon>
        <taxon>Euteleostomi</taxon>
        <taxon>Archelosauria</taxon>
        <taxon>Archosauria</taxon>
        <taxon>Dinosauria</taxon>
        <taxon>Saurischia</taxon>
        <taxon>Theropoda</taxon>
        <taxon>Coelurosauria</taxon>
        <taxon>Aves</taxon>
        <taxon>Neognathae</taxon>
        <taxon>Neoaves</taxon>
        <taxon>Telluraves</taxon>
        <taxon>Australaves</taxon>
        <taxon>Passeriformes</taxon>
        <taxon>Thraupidae</taxon>
        <taxon>Camarhynchus</taxon>
    </lineage>
</organism>
<dbReference type="AlphaFoldDB" id="A0A8C3MVI9"/>
<evidence type="ECO:0000313" key="1">
    <source>
        <dbReference type="Ensembl" id="ENSCPVP00000008873.2"/>
    </source>
</evidence>
<proteinExistence type="predicted"/>
<reference evidence="1" key="3">
    <citation type="submission" date="2025-09" db="UniProtKB">
        <authorList>
            <consortium name="Ensembl"/>
        </authorList>
    </citation>
    <scope>IDENTIFICATION</scope>
</reference>
<protein>
    <submittedName>
        <fullName evidence="1">Uncharacterized protein</fullName>
    </submittedName>
</protein>
<sequence>MITALGDDKSKPLVPPVLHTSPSFPIPCAPDSRVPKSLAEGAAGAASKLSLPRRPGLWAPPATLPGSLGNQLPVQTEITRCECPSSARQPGEPWSWPWQPGEPCWWPWQLKEPWSWPWQPGEPCWWPWQLKEPWSWPWQPGELWSWPWQPEEPCSWPWQLKEPWSWPWQPGEPCSWPWQPEEPCPHLSAQKPLPSLSAPSACDADIADELTANT</sequence>
<name>A0A8C3MVI9_GEOPR</name>
<dbReference type="Ensembl" id="ENSCPVT00000009245.2">
    <property type="protein sequence ID" value="ENSCPVP00000008873.2"/>
    <property type="gene ID" value="ENSCPVG00000006466.2"/>
</dbReference>
<reference evidence="1" key="1">
    <citation type="submission" date="2020-02" db="EMBL/GenBank/DDBJ databases">
        <authorList>
            <person name="Enbody D E."/>
            <person name="Pettersson E M."/>
        </authorList>
    </citation>
    <scope>NUCLEOTIDE SEQUENCE [LARGE SCALE GENOMIC DNA]</scope>
</reference>